<organism evidence="5 6">
    <name type="scientific">Teredinibacter turnerae (strain ATCC 39867 / T7901)</name>
    <dbReference type="NCBI Taxonomy" id="377629"/>
    <lineage>
        <taxon>Bacteria</taxon>
        <taxon>Pseudomonadati</taxon>
        <taxon>Pseudomonadota</taxon>
        <taxon>Gammaproteobacteria</taxon>
        <taxon>Cellvibrionales</taxon>
        <taxon>Cellvibrionaceae</taxon>
        <taxon>Teredinibacter</taxon>
    </lineage>
</organism>
<dbReference type="InterPro" id="IPR001789">
    <property type="entry name" value="Sig_transdc_resp-reg_receiver"/>
</dbReference>
<dbReference type="Gene3D" id="1.20.5.390">
    <property type="entry name" value="L1 transposable element, trimerization domain"/>
    <property type="match status" value="1"/>
</dbReference>
<reference evidence="5 6" key="1">
    <citation type="journal article" date="2009" name="PLoS ONE">
        <title>The complete genome of Teredinibacter turnerae T7901: an intracellular endosymbiont of marine wood-boring bivalves (shipworms).</title>
        <authorList>
            <person name="Yang J.C."/>
            <person name="Madupu R."/>
            <person name="Durkin A.S."/>
            <person name="Ekborg N.A."/>
            <person name="Pedamallu C.S."/>
            <person name="Hostetler J.B."/>
            <person name="Radune D."/>
            <person name="Toms B.S."/>
            <person name="Henrissat B."/>
            <person name="Coutinho P.M."/>
            <person name="Schwarz S."/>
            <person name="Field L."/>
            <person name="Trindade-Silva A.E."/>
            <person name="Soares C.A.G."/>
            <person name="Elshahawi S."/>
            <person name="Hanora A."/>
            <person name="Schmidt E.W."/>
            <person name="Haygood M.G."/>
            <person name="Posfai J."/>
            <person name="Benner J."/>
            <person name="Madinger C."/>
            <person name="Nove J."/>
            <person name="Anton B."/>
            <person name="Chaudhary K."/>
            <person name="Foster J."/>
            <person name="Holman A."/>
            <person name="Kumar S."/>
            <person name="Lessard P.A."/>
            <person name="Luyten Y.A."/>
            <person name="Slatko B."/>
            <person name="Wood N."/>
            <person name="Wu B."/>
            <person name="Teplitski M."/>
            <person name="Mougous J.D."/>
            <person name="Ward N."/>
            <person name="Eisen J.A."/>
            <person name="Badger J.H."/>
            <person name="Distel D.L."/>
        </authorList>
    </citation>
    <scope>NUCLEOTIDE SEQUENCE [LARGE SCALE GENOMIC DNA]</scope>
    <source>
        <strain evidence="6">ATCC 39867 / T7901</strain>
    </source>
</reference>
<dbReference type="Proteomes" id="UP000009080">
    <property type="component" value="Chromosome"/>
</dbReference>
<dbReference type="AlphaFoldDB" id="C5BR05"/>
<evidence type="ECO:0000256" key="3">
    <source>
        <dbReference type="SAM" id="Coils"/>
    </source>
</evidence>
<dbReference type="Pfam" id="PF00072">
    <property type="entry name" value="Response_reg"/>
    <property type="match status" value="1"/>
</dbReference>
<feature type="domain" description="Response regulatory" evidence="4">
    <location>
        <begin position="7"/>
        <end position="121"/>
    </location>
</feature>
<proteinExistence type="predicted"/>
<dbReference type="SMART" id="SM00331">
    <property type="entry name" value="PP2C_SIG"/>
    <property type="match status" value="1"/>
</dbReference>
<dbReference type="InterPro" id="IPR052016">
    <property type="entry name" value="Bact_Sigma-Reg"/>
</dbReference>
<dbReference type="KEGG" id="ttu:TERTU_1081"/>
<dbReference type="Pfam" id="PF07228">
    <property type="entry name" value="SpoIIE"/>
    <property type="match status" value="1"/>
</dbReference>
<dbReference type="InterPro" id="IPR011006">
    <property type="entry name" value="CheY-like_superfamily"/>
</dbReference>
<evidence type="ECO:0000256" key="2">
    <source>
        <dbReference type="PROSITE-ProRule" id="PRU00169"/>
    </source>
</evidence>
<name>C5BR05_TERTT</name>
<gene>
    <name evidence="5" type="ordered locus">TERTU_1081</name>
</gene>
<keyword evidence="6" id="KW-1185">Reference proteome</keyword>
<dbReference type="HOGENOM" id="CLU_000445_43_7_6"/>
<protein>
    <submittedName>
        <fullName evidence="5">Response regulator receiver domain protein</fullName>
    </submittedName>
</protein>
<dbReference type="PANTHER" id="PTHR43156:SF2">
    <property type="entry name" value="STAGE II SPORULATION PROTEIN E"/>
    <property type="match status" value="1"/>
</dbReference>
<dbReference type="SUPFAM" id="SSF52172">
    <property type="entry name" value="CheY-like"/>
    <property type="match status" value="1"/>
</dbReference>
<dbReference type="InterPro" id="IPR001932">
    <property type="entry name" value="PPM-type_phosphatase-like_dom"/>
</dbReference>
<dbReference type="SMART" id="SM00448">
    <property type="entry name" value="REC"/>
    <property type="match status" value="1"/>
</dbReference>
<dbReference type="GO" id="GO:0000160">
    <property type="term" value="P:phosphorelay signal transduction system"/>
    <property type="evidence" value="ECO:0007669"/>
    <property type="project" value="InterPro"/>
</dbReference>
<dbReference type="GO" id="GO:0016791">
    <property type="term" value="F:phosphatase activity"/>
    <property type="evidence" value="ECO:0007669"/>
    <property type="project" value="TreeGrafter"/>
</dbReference>
<dbReference type="Gene3D" id="3.60.40.10">
    <property type="entry name" value="PPM-type phosphatase domain"/>
    <property type="match status" value="1"/>
</dbReference>
<evidence type="ECO:0000313" key="6">
    <source>
        <dbReference type="Proteomes" id="UP000009080"/>
    </source>
</evidence>
<dbReference type="PROSITE" id="PS50110">
    <property type="entry name" value="RESPONSE_REGULATORY"/>
    <property type="match status" value="1"/>
</dbReference>
<dbReference type="RefSeq" id="WP_015819257.1">
    <property type="nucleotide sequence ID" value="NC_012997.1"/>
</dbReference>
<dbReference type="STRING" id="377629.TERTU_1081"/>
<dbReference type="SUPFAM" id="SSF81606">
    <property type="entry name" value="PP2C-like"/>
    <property type="match status" value="1"/>
</dbReference>
<sequence>MSDRDWQLLVIDDDAMIRSSVVTYLEGAGFKVHHSRDGASGCEWLATHPVDLVITDLCMPDVGGLSILRSVKHCHPNLPVIVLSGVGVVRDVVEALRQGAADYLVKPLVDLEVLVHSVKRVLERQSLLHDNQRYREELEKANRDLREYVRLLEHDQKAGRRVQSKLLPVSPLTVSDITLSFEVIPSLYLSGDFIDYGFLSRRYLAFYLTDVSGHGAAPAFVTVWLNQLVRRLFREQRIFDSEESFKRDAASLLKLVNQEVIRSKIGCHLTSLVGVIDTQTREMRYVVAGHLPLPVLLVGDRCEYLSGKGKPLGFFEDGEWEINSVQLPENFTLAVFSDGILEVLPRQDLLAKEAYLLDHIATSHNPTARDSFSAASTLDLSDSFGLKNLEAVPDDIAILKITGGTG</sequence>
<evidence type="ECO:0000313" key="5">
    <source>
        <dbReference type="EMBL" id="ACR13144.1"/>
    </source>
</evidence>
<dbReference type="EMBL" id="CP001614">
    <property type="protein sequence ID" value="ACR13144.1"/>
    <property type="molecule type" value="Genomic_DNA"/>
</dbReference>
<feature type="modified residue" description="4-aspartylphosphate" evidence="2">
    <location>
        <position position="56"/>
    </location>
</feature>
<evidence type="ECO:0000256" key="1">
    <source>
        <dbReference type="ARBA" id="ARBA00022801"/>
    </source>
</evidence>
<dbReference type="eggNOG" id="COG2204">
    <property type="taxonomic scope" value="Bacteria"/>
</dbReference>
<dbReference type="InterPro" id="IPR036457">
    <property type="entry name" value="PPM-type-like_dom_sf"/>
</dbReference>
<keyword evidence="3" id="KW-0175">Coiled coil</keyword>
<keyword evidence="1" id="KW-0378">Hydrolase</keyword>
<dbReference type="OrthoDB" id="6399952at2"/>
<dbReference type="PANTHER" id="PTHR43156">
    <property type="entry name" value="STAGE II SPORULATION PROTEIN E-RELATED"/>
    <property type="match status" value="1"/>
</dbReference>
<evidence type="ECO:0000259" key="4">
    <source>
        <dbReference type="PROSITE" id="PS50110"/>
    </source>
</evidence>
<dbReference type="Gene3D" id="3.40.50.2300">
    <property type="match status" value="1"/>
</dbReference>
<accession>C5BR05</accession>
<feature type="coiled-coil region" evidence="3">
    <location>
        <begin position="124"/>
        <end position="158"/>
    </location>
</feature>
<keyword evidence="2" id="KW-0597">Phosphoprotein</keyword>
<dbReference type="eggNOG" id="COG2208">
    <property type="taxonomic scope" value="Bacteria"/>
</dbReference>